<keyword evidence="7" id="KW-1185">Reference proteome</keyword>
<evidence type="ECO:0008006" key="8">
    <source>
        <dbReference type="Google" id="ProtNLM"/>
    </source>
</evidence>
<name>A0A6A6B4X2_9PEZI</name>
<proteinExistence type="predicted"/>
<dbReference type="GO" id="GO:0140662">
    <property type="term" value="F:ATP-dependent protein folding chaperone"/>
    <property type="evidence" value="ECO:0007669"/>
    <property type="project" value="InterPro"/>
</dbReference>
<keyword evidence="1" id="KW-0547">Nucleotide-binding</keyword>
<evidence type="ECO:0000256" key="5">
    <source>
        <dbReference type="SAM" id="SignalP"/>
    </source>
</evidence>
<evidence type="ECO:0000313" key="7">
    <source>
        <dbReference type="Proteomes" id="UP000799438"/>
    </source>
</evidence>
<evidence type="ECO:0000256" key="3">
    <source>
        <dbReference type="SAM" id="Coils"/>
    </source>
</evidence>
<dbReference type="Gene3D" id="3.30.420.40">
    <property type="match status" value="1"/>
</dbReference>
<evidence type="ECO:0000256" key="4">
    <source>
        <dbReference type="SAM" id="MobiDB-lite"/>
    </source>
</evidence>
<gene>
    <name evidence="6" type="ORF">K452DRAFT_312172</name>
</gene>
<dbReference type="InterPro" id="IPR043129">
    <property type="entry name" value="ATPase_NBD"/>
</dbReference>
<dbReference type="GO" id="GO:0005524">
    <property type="term" value="F:ATP binding"/>
    <property type="evidence" value="ECO:0007669"/>
    <property type="project" value="UniProtKB-KW"/>
</dbReference>
<keyword evidence="2" id="KW-0067">ATP-binding</keyword>
<evidence type="ECO:0000256" key="1">
    <source>
        <dbReference type="ARBA" id="ARBA00022741"/>
    </source>
</evidence>
<dbReference type="Proteomes" id="UP000799438">
    <property type="component" value="Unassembled WGS sequence"/>
</dbReference>
<dbReference type="InterPro" id="IPR013126">
    <property type="entry name" value="Hsp_70_fam"/>
</dbReference>
<sequence>MAQKILIIAINFGTTFSGIAWASPTNADEPEIITAWPGGGNRTSDKIPQHKAKLSKFKLLLDESQDDRRQCAQEAKALMDNLEKSAVDVSADFLRAIFRVAKQQLERRYSLEFVESSTLQAILTVPAVWSDKAKDATLKAANRAGLGKYELTMLSEPEAAALYTLRSIRPNDMMVDDAFVVCDAGGGTVDLITYRIKAVDPLELAEVVPGSGGLCGGVMLDAEFENLVKRLLGTKWDQITAKERGVIMNAWIDGIKCSFGGVDDDLDETDSSEADSCQHVRVNNRDEDDWKYTQEDKRRLAGMTPNPVFAAAALKHWDLIYREWESSADVVRSWGDPRSPQPCWRDASIGGCSVEPLESPFEPAGDTDDSDSDSDEDFGRSGDVFIDFSKFYRTV</sequence>
<dbReference type="Pfam" id="PF00012">
    <property type="entry name" value="HSP70"/>
    <property type="match status" value="1"/>
</dbReference>
<keyword evidence="3" id="KW-0175">Coiled coil</keyword>
<organism evidence="6 7">
    <name type="scientific">Aplosporella prunicola CBS 121167</name>
    <dbReference type="NCBI Taxonomy" id="1176127"/>
    <lineage>
        <taxon>Eukaryota</taxon>
        <taxon>Fungi</taxon>
        <taxon>Dikarya</taxon>
        <taxon>Ascomycota</taxon>
        <taxon>Pezizomycotina</taxon>
        <taxon>Dothideomycetes</taxon>
        <taxon>Dothideomycetes incertae sedis</taxon>
        <taxon>Botryosphaeriales</taxon>
        <taxon>Aplosporellaceae</taxon>
        <taxon>Aplosporella</taxon>
    </lineage>
</organism>
<dbReference type="CDD" id="cd10170">
    <property type="entry name" value="ASKHA_NBD_HSP70"/>
    <property type="match status" value="1"/>
</dbReference>
<feature type="signal peptide" evidence="5">
    <location>
        <begin position="1"/>
        <end position="22"/>
    </location>
</feature>
<dbReference type="EMBL" id="ML995500">
    <property type="protein sequence ID" value="KAF2137801.1"/>
    <property type="molecule type" value="Genomic_DNA"/>
</dbReference>
<dbReference type="PANTHER" id="PTHR14187:SF82">
    <property type="entry name" value="FAMILY CHAPERONE, PUTATIVE (AFU_ORTHOLOGUE AFUA_7G08575)-RELATED"/>
    <property type="match status" value="1"/>
</dbReference>
<evidence type="ECO:0000313" key="6">
    <source>
        <dbReference type="EMBL" id="KAF2137801.1"/>
    </source>
</evidence>
<protein>
    <recommendedName>
        <fullName evidence="8">Ppx/GppA phosphatase domain-containing protein</fullName>
    </recommendedName>
</protein>
<dbReference type="SUPFAM" id="SSF53067">
    <property type="entry name" value="Actin-like ATPase domain"/>
    <property type="match status" value="2"/>
</dbReference>
<dbReference type="PANTHER" id="PTHR14187">
    <property type="entry name" value="ALPHA KINASE/ELONGATION FACTOR 2 KINASE"/>
    <property type="match status" value="1"/>
</dbReference>
<accession>A0A6A6B4X2</accession>
<dbReference type="RefSeq" id="XP_033393516.1">
    <property type="nucleotide sequence ID" value="XM_033543529.1"/>
</dbReference>
<dbReference type="GeneID" id="54301026"/>
<feature type="chain" id="PRO_5025613902" description="Ppx/GppA phosphatase domain-containing protein" evidence="5">
    <location>
        <begin position="23"/>
        <end position="395"/>
    </location>
</feature>
<dbReference type="AlphaFoldDB" id="A0A6A6B4X2"/>
<feature type="compositionally biased region" description="Acidic residues" evidence="4">
    <location>
        <begin position="365"/>
        <end position="376"/>
    </location>
</feature>
<feature type="coiled-coil region" evidence="3">
    <location>
        <begin position="61"/>
        <end position="92"/>
    </location>
</feature>
<keyword evidence="5" id="KW-0732">Signal</keyword>
<dbReference type="OrthoDB" id="2963168at2759"/>
<reference evidence="6" key="1">
    <citation type="journal article" date="2020" name="Stud. Mycol.">
        <title>101 Dothideomycetes genomes: a test case for predicting lifestyles and emergence of pathogens.</title>
        <authorList>
            <person name="Haridas S."/>
            <person name="Albert R."/>
            <person name="Binder M."/>
            <person name="Bloem J."/>
            <person name="Labutti K."/>
            <person name="Salamov A."/>
            <person name="Andreopoulos B."/>
            <person name="Baker S."/>
            <person name="Barry K."/>
            <person name="Bills G."/>
            <person name="Bluhm B."/>
            <person name="Cannon C."/>
            <person name="Castanera R."/>
            <person name="Culley D."/>
            <person name="Daum C."/>
            <person name="Ezra D."/>
            <person name="Gonzalez J."/>
            <person name="Henrissat B."/>
            <person name="Kuo A."/>
            <person name="Liang C."/>
            <person name="Lipzen A."/>
            <person name="Lutzoni F."/>
            <person name="Magnuson J."/>
            <person name="Mondo S."/>
            <person name="Nolan M."/>
            <person name="Ohm R."/>
            <person name="Pangilinan J."/>
            <person name="Park H.-J."/>
            <person name="Ramirez L."/>
            <person name="Alfaro M."/>
            <person name="Sun H."/>
            <person name="Tritt A."/>
            <person name="Yoshinaga Y."/>
            <person name="Zwiers L.-H."/>
            <person name="Turgeon B."/>
            <person name="Goodwin S."/>
            <person name="Spatafora J."/>
            <person name="Crous P."/>
            <person name="Grigoriev I."/>
        </authorList>
    </citation>
    <scope>NUCLEOTIDE SEQUENCE</scope>
    <source>
        <strain evidence="6">CBS 121167</strain>
    </source>
</reference>
<evidence type="ECO:0000256" key="2">
    <source>
        <dbReference type="ARBA" id="ARBA00022840"/>
    </source>
</evidence>
<feature type="region of interest" description="Disordered" evidence="4">
    <location>
        <begin position="355"/>
        <end position="382"/>
    </location>
</feature>